<evidence type="ECO:0000256" key="7">
    <source>
        <dbReference type="ARBA" id="ARBA00023306"/>
    </source>
</evidence>
<evidence type="ECO:0000256" key="1">
    <source>
        <dbReference type="ARBA" id="ARBA00004370"/>
    </source>
</evidence>
<keyword evidence="5 8" id="KW-1133">Transmembrane helix</keyword>
<dbReference type="Proteomes" id="UP000231134">
    <property type="component" value="Unassembled WGS sequence"/>
</dbReference>
<organism evidence="10 11">
    <name type="scientific">Hallerella succinigenes</name>
    <dbReference type="NCBI Taxonomy" id="1896222"/>
    <lineage>
        <taxon>Bacteria</taxon>
        <taxon>Pseudomonadati</taxon>
        <taxon>Fibrobacterota</taxon>
        <taxon>Fibrobacteria</taxon>
        <taxon>Fibrobacterales</taxon>
        <taxon>Fibrobacteraceae</taxon>
        <taxon>Hallerella</taxon>
    </lineage>
</organism>
<evidence type="ECO:0000259" key="9">
    <source>
        <dbReference type="PROSITE" id="PS51779"/>
    </source>
</evidence>
<feature type="domain" description="POTRA" evidence="9">
    <location>
        <begin position="64"/>
        <end position="132"/>
    </location>
</feature>
<dbReference type="AlphaFoldDB" id="A0A2M9A8L8"/>
<evidence type="ECO:0000313" key="11">
    <source>
        <dbReference type="Proteomes" id="UP000231134"/>
    </source>
</evidence>
<keyword evidence="4 8" id="KW-0812">Transmembrane</keyword>
<keyword evidence="7" id="KW-0131">Cell cycle</keyword>
<keyword evidence="11" id="KW-1185">Reference proteome</keyword>
<reference evidence="10 11" key="1">
    <citation type="submission" date="2017-11" db="EMBL/GenBank/DDBJ databases">
        <title>Animal gut microbial communities from fecal samples from Wisconsin, USA.</title>
        <authorList>
            <person name="Neumann A."/>
        </authorList>
    </citation>
    <scope>NUCLEOTIDE SEQUENCE [LARGE SCALE GENOMIC DNA]</scope>
    <source>
        <strain evidence="10 11">UWS3</strain>
    </source>
</reference>
<keyword evidence="6 8" id="KW-0472">Membrane</keyword>
<comment type="caution">
    <text evidence="10">The sequence shown here is derived from an EMBL/GenBank/DDBJ whole genome shotgun (WGS) entry which is preliminary data.</text>
</comment>
<evidence type="ECO:0000256" key="3">
    <source>
        <dbReference type="ARBA" id="ARBA00022618"/>
    </source>
</evidence>
<dbReference type="PANTHER" id="PTHR37820:SF1">
    <property type="entry name" value="CELL DIVISION PROTEIN FTSQ"/>
    <property type="match status" value="1"/>
</dbReference>
<dbReference type="OrthoDB" id="9778627at2"/>
<evidence type="ECO:0000313" key="10">
    <source>
        <dbReference type="EMBL" id="PJJ42070.1"/>
    </source>
</evidence>
<evidence type="ECO:0000256" key="4">
    <source>
        <dbReference type="ARBA" id="ARBA00022692"/>
    </source>
</evidence>
<sequence>MARVGYNEIKRMNAHREKRKQNLAKIGNWLAKKGWKIFLVIAVLAVAVWQGWFWIRKFNPAELRKLKTIDITGNRMLTWEEILQTAGLETGMPMSSIQADSVRARLLSLPLLQDVTIDVGLFWKVTIEVKETSPIMATLDKGIWKAYSERGMVLPIAGSAGLELPVATIGRNREIKQLAAFLQKMRVADESLYSEVSQVRVNEKDRAIEVYFTNVRFKVLFPLENATEKSFAHYRLLVDGLSQKMSLVKSLDLRFEGFAYAYPSVQEGK</sequence>
<dbReference type="PROSITE" id="PS51779">
    <property type="entry name" value="POTRA"/>
    <property type="match status" value="1"/>
</dbReference>
<dbReference type="Pfam" id="PF08478">
    <property type="entry name" value="POTRA_1"/>
    <property type="match status" value="1"/>
</dbReference>
<keyword evidence="3 10" id="KW-0132">Cell division</keyword>
<protein>
    <submittedName>
        <fullName evidence="10">Cell division protein FtsQ</fullName>
    </submittedName>
</protein>
<dbReference type="EMBL" id="PGEX01000001">
    <property type="protein sequence ID" value="PJJ42070.1"/>
    <property type="molecule type" value="Genomic_DNA"/>
</dbReference>
<evidence type="ECO:0000256" key="8">
    <source>
        <dbReference type="SAM" id="Phobius"/>
    </source>
</evidence>
<feature type="transmembrane region" description="Helical" evidence="8">
    <location>
        <begin position="37"/>
        <end position="55"/>
    </location>
</feature>
<dbReference type="GO" id="GO:0005886">
    <property type="term" value="C:plasma membrane"/>
    <property type="evidence" value="ECO:0007669"/>
    <property type="project" value="TreeGrafter"/>
</dbReference>
<evidence type="ECO:0000256" key="2">
    <source>
        <dbReference type="ARBA" id="ARBA00022475"/>
    </source>
</evidence>
<dbReference type="GO" id="GO:0051301">
    <property type="term" value="P:cell division"/>
    <property type="evidence" value="ECO:0007669"/>
    <property type="project" value="UniProtKB-KW"/>
</dbReference>
<keyword evidence="2" id="KW-1003">Cell membrane</keyword>
<dbReference type="InterPro" id="IPR050487">
    <property type="entry name" value="FtsQ_DivIB"/>
</dbReference>
<gene>
    <name evidence="10" type="ORF">BGX16_2086</name>
</gene>
<name>A0A2M9A8L8_9BACT</name>
<dbReference type="RefSeq" id="WP_100425960.1">
    <property type="nucleotide sequence ID" value="NZ_JAQXKX010000036.1"/>
</dbReference>
<accession>A0A2M9A8L8</accession>
<comment type="subcellular location">
    <subcellularLocation>
        <location evidence="1">Membrane</location>
    </subcellularLocation>
</comment>
<dbReference type="InterPro" id="IPR013685">
    <property type="entry name" value="POTRA_FtsQ_type"/>
</dbReference>
<proteinExistence type="predicted"/>
<evidence type="ECO:0000256" key="6">
    <source>
        <dbReference type="ARBA" id="ARBA00023136"/>
    </source>
</evidence>
<evidence type="ECO:0000256" key="5">
    <source>
        <dbReference type="ARBA" id="ARBA00022989"/>
    </source>
</evidence>
<dbReference type="PANTHER" id="PTHR37820">
    <property type="entry name" value="CELL DIVISION PROTEIN DIVIB"/>
    <property type="match status" value="1"/>
</dbReference>
<dbReference type="InterPro" id="IPR034746">
    <property type="entry name" value="POTRA"/>
</dbReference>